<evidence type="ECO:0000313" key="3">
    <source>
        <dbReference type="Proteomes" id="UP000001137"/>
    </source>
</evidence>
<reference evidence="2 3" key="1">
    <citation type="submission" date="2007-10" db="EMBL/GenBank/DDBJ databases">
        <title>Complete sequence of Caldivirga maquilingensis IC-167.</title>
        <authorList>
            <consortium name="US DOE Joint Genome Institute"/>
            <person name="Copeland A."/>
            <person name="Lucas S."/>
            <person name="Lapidus A."/>
            <person name="Barry K."/>
            <person name="Glavina del Rio T."/>
            <person name="Dalin E."/>
            <person name="Tice H."/>
            <person name="Pitluck S."/>
            <person name="Saunders E."/>
            <person name="Brettin T."/>
            <person name="Bruce D."/>
            <person name="Detter J.C."/>
            <person name="Han C."/>
            <person name="Schmutz J."/>
            <person name="Larimer F."/>
            <person name="Land M."/>
            <person name="Hauser L."/>
            <person name="Kyrpides N."/>
            <person name="Ivanova N."/>
            <person name="Biddle J.F."/>
            <person name="Zhang Z."/>
            <person name="Fitz-Gibbon S.T."/>
            <person name="Lowe T.M."/>
            <person name="Saltikov C."/>
            <person name="House C.H."/>
            <person name="Richardson P."/>
        </authorList>
    </citation>
    <scope>NUCLEOTIDE SEQUENCE [LARGE SCALE GENOMIC DNA]</scope>
    <source>
        <strain evidence="3">ATCC 700844 / DSM 13496 / JCM 10307 / IC-167</strain>
    </source>
</reference>
<keyword evidence="3" id="KW-1185">Reference proteome</keyword>
<dbReference type="eggNOG" id="arCOG02242">
    <property type="taxonomic scope" value="Archaea"/>
</dbReference>
<evidence type="ECO:0000313" key="2">
    <source>
        <dbReference type="EMBL" id="ABW00996.1"/>
    </source>
</evidence>
<dbReference type="InterPro" id="IPR011991">
    <property type="entry name" value="ArsR-like_HTH"/>
</dbReference>
<dbReference type="InterPro" id="IPR036390">
    <property type="entry name" value="WH_DNA-bd_sf"/>
</dbReference>
<gene>
    <name evidence="2" type="ordered locus">Cmaq_0146</name>
</gene>
<dbReference type="Pfam" id="PF01978">
    <property type="entry name" value="TrmB"/>
    <property type="match status" value="1"/>
</dbReference>
<dbReference type="STRING" id="397948.Cmaq_0146"/>
<dbReference type="AlphaFoldDB" id="A8MA64"/>
<dbReference type="InterPro" id="IPR002831">
    <property type="entry name" value="Tscrpt_reg_TrmB_N"/>
</dbReference>
<dbReference type="EMBL" id="CP000852">
    <property type="protein sequence ID" value="ABW00996.1"/>
    <property type="molecule type" value="Genomic_DNA"/>
</dbReference>
<organism evidence="2 3">
    <name type="scientific">Caldivirga maquilingensis (strain ATCC 700844 / DSM 13496 / JCM 10307 / IC-167)</name>
    <dbReference type="NCBI Taxonomy" id="397948"/>
    <lineage>
        <taxon>Archaea</taxon>
        <taxon>Thermoproteota</taxon>
        <taxon>Thermoprotei</taxon>
        <taxon>Thermoproteales</taxon>
        <taxon>Thermoproteaceae</taxon>
        <taxon>Caldivirga</taxon>
    </lineage>
</organism>
<dbReference type="Proteomes" id="UP000001137">
    <property type="component" value="Chromosome"/>
</dbReference>
<dbReference type="HOGENOM" id="CLU_140786_1_0_2"/>
<dbReference type="SUPFAM" id="SSF46785">
    <property type="entry name" value="Winged helix' DNA-binding domain"/>
    <property type="match status" value="1"/>
</dbReference>
<proteinExistence type="predicted"/>
<protein>
    <submittedName>
        <fullName evidence="2">Transcriptional regulator, TrmB</fullName>
    </submittedName>
</protein>
<dbReference type="KEGG" id="cma:Cmaq_0146"/>
<dbReference type="RefSeq" id="WP_012185216.1">
    <property type="nucleotide sequence ID" value="NC_009954.1"/>
</dbReference>
<dbReference type="GeneID" id="5710101"/>
<name>A8MA64_CALMQ</name>
<accession>A8MA64</accession>
<feature type="domain" description="Transcription regulator TrmB N-terminal" evidence="1">
    <location>
        <begin position="27"/>
        <end position="99"/>
    </location>
</feature>
<dbReference type="CDD" id="cd00090">
    <property type="entry name" value="HTH_ARSR"/>
    <property type="match status" value="1"/>
</dbReference>
<dbReference type="Gene3D" id="1.10.10.10">
    <property type="entry name" value="Winged helix-like DNA-binding domain superfamily/Winged helix DNA-binding domain"/>
    <property type="match status" value="1"/>
</dbReference>
<sequence>MYLNTLREVDVENLVKNIDLKYILRCILKLSITDVTVYHTLLNNNGNDPLTVSEISTAIKKSRSTVEKSLMKLIQLGLVARRAVLTRRGGYTYVYYALPIDHVKQRLLQLVNSYYDIAKELIESTTSSVMIKSIEESSLSGE</sequence>
<evidence type="ECO:0000259" key="1">
    <source>
        <dbReference type="Pfam" id="PF01978"/>
    </source>
</evidence>
<dbReference type="OrthoDB" id="51378at2157"/>
<dbReference type="InterPro" id="IPR036388">
    <property type="entry name" value="WH-like_DNA-bd_sf"/>
</dbReference>